<evidence type="ECO:0000313" key="3">
    <source>
        <dbReference type="Proteomes" id="UP000035721"/>
    </source>
</evidence>
<keyword evidence="1" id="KW-0812">Transmembrane</keyword>
<feature type="transmembrane region" description="Helical" evidence="1">
    <location>
        <begin position="7"/>
        <end position="26"/>
    </location>
</feature>
<sequence>MLRAPNATTRLAGSALVALLVLTVNWSSAPSGGRLFLLAWTLTALLLASFDRRLALAGTMALGVTIGLAVSLVVGPSGWGGTAVALTAPLALAWLGRAWQWRTMARTQLSKGP</sequence>
<organism evidence="2 3">
    <name type="scientific">Nostocoides japonicum T1-X7</name>
    <dbReference type="NCBI Taxonomy" id="1194083"/>
    <lineage>
        <taxon>Bacteria</taxon>
        <taxon>Bacillati</taxon>
        <taxon>Actinomycetota</taxon>
        <taxon>Actinomycetes</taxon>
        <taxon>Micrococcales</taxon>
        <taxon>Intrasporangiaceae</taxon>
        <taxon>Nostocoides</taxon>
    </lineage>
</organism>
<evidence type="ECO:0000256" key="1">
    <source>
        <dbReference type="SAM" id="Phobius"/>
    </source>
</evidence>
<gene>
    <name evidence="2" type="ORF">BN12_2520011</name>
</gene>
<evidence type="ECO:0000313" key="2">
    <source>
        <dbReference type="EMBL" id="CCH78103.1"/>
    </source>
</evidence>
<proteinExistence type="predicted"/>
<reference evidence="2 3" key="1">
    <citation type="journal article" date="2013" name="ISME J.">
        <title>A metabolic model for members of the genus Tetrasphaera involved in enhanced biological phosphorus removal.</title>
        <authorList>
            <person name="Kristiansen R."/>
            <person name="Nguyen H.T.T."/>
            <person name="Saunders A.M."/>
            <person name="Nielsen J.L."/>
            <person name="Wimmer R."/>
            <person name="Le V.Q."/>
            <person name="McIlroy S.J."/>
            <person name="Petrovski S."/>
            <person name="Seviour R.J."/>
            <person name="Calteau A."/>
            <person name="Nielsen K.L."/>
            <person name="Nielsen P.H."/>
        </authorList>
    </citation>
    <scope>NUCLEOTIDE SEQUENCE [LARGE SCALE GENOMIC DNA]</scope>
    <source>
        <strain evidence="2 3">T1-X7</strain>
    </source>
</reference>
<feature type="transmembrane region" description="Helical" evidence="1">
    <location>
        <begin position="32"/>
        <end position="48"/>
    </location>
</feature>
<dbReference type="EMBL" id="CAJB01000171">
    <property type="protein sequence ID" value="CCH78103.1"/>
    <property type="molecule type" value="Genomic_DNA"/>
</dbReference>
<feature type="transmembrane region" description="Helical" evidence="1">
    <location>
        <begin position="79"/>
        <end position="96"/>
    </location>
</feature>
<comment type="caution">
    <text evidence="2">The sequence shown here is derived from an EMBL/GenBank/DDBJ whole genome shotgun (WGS) entry which is preliminary data.</text>
</comment>
<accession>A0A077LVX8</accession>
<keyword evidence="1" id="KW-0472">Membrane</keyword>
<feature type="transmembrane region" description="Helical" evidence="1">
    <location>
        <begin position="55"/>
        <end position="73"/>
    </location>
</feature>
<dbReference type="STRING" id="1194083.BN12_2520011"/>
<dbReference type="AlphaFoldDB" id="A0A077LVX8"/>
<dbReference type="RefSeq" id="WP_048555044.1">
    <property type="nucleotide sequence ID" value="NZ_HF570958.1"/>
</dbReference>
<keyword evidence="3" id="KW-1185">Reference proteome</keyword>
<name>A0A077LVX8_9MICO</name>
<protein>
    <submittedName>
        <fullName evidence="2">Uncharacterized protein</fullName>
    </submittedName>
</protein>
<dbReference type="Proteomes" id="UP000035721">
    <property type="component" value="Unassembled WGS sequence"/>
</dbReference>
<keyword evidence="1" id="KW-1133">Transmembrane helix</keyword>